<feature type="region of interest" description="Disordered" evidence="1">
    <location>
        <begin position="1"/>
        <end position="22"/>
    </location>
</feature>
<dbReference type="InterPro" id="IPR001279">
    <property type="entry name" value="Metallo-B-lactamas"/>
</dbReference>
<dbReference type="CDD" id="cd16278">
    <property type="entry name" value="metallo-hydrolase-like_MBL-fold"/>
    <property type="match status" value="1"/>
</dbReference>
<dbReference type="EMBL" id="FNOB01000018">
    <property type="protein sequence ID" value="SDX49183.1"/>
    <property type="molecule type" value="Genomic_DNA"/>
</dbReference>
<reference evidence="3" key="3">
    <citation type="submission" date="2023-06" db="EMBL/GenBank/DDBJ databases">
        <authorList>
            <person name="Sun Q."/>
            <person name="Zhou Y."/>
        </authorList>
    </citation>
    <scope>NUCLEOTIDE SEQUENCE</scope>
    <source>
        <strain evidence="3">CGMCC 1.10859</strain>
    </source>
</reference>
<dbReference type="PANTHER" id="PTHR23131:SF0">
    <property type="entry name" value="ENDORIBONUCLEASE LACTB2"/>
    <property type="match status" value="1"/>
</dbReference>
<accession>A0AAN5A0F0</accession>
<dbReference type="Pfam" id="PF00753">
    <property type="entry name" value="Lactamase_B"/>
    <property type="match status" value="1"/>
</dbReference>
<dbReference type="RefSeq" id="WP_035837920.1">
    <property type="nucleotide sequence ID" value="NZ_BNAB01000015.1"/>
</dbReference>
<organism evidence="3 6">
    <name type="scientific">Allgaiera indica</name>
    <dbReference type="NCBI Taxonomy" id="765699"/>
    <lineage>
        <taxon>Bacteria</taxon>
        <taxon>Pseudomonadati</taxon>
        <taxon>Pseudomonadota</taxon>
        <taxon>Alphaproteobacteria</taxon>
        <taxon>Rhodobacterales</taxon>
        <taxon>Paracoccaceae</taxon>
        <taxon>Allgaiera</taxon>
    </lineage>
</organism>
<dbReference type="PANTHER" id="PTHR23131">
    <property type="entry name" value="ENDORIBONUCLEASE LACTB2"/>
    <property type="match status" value="1"/>
</dbReference>
<protein>
    <submittedName>
        <fullName evidence="4">Hydroxyacylglutathione hydrolase</fullName>
    </submittedName>
    <submittedName>
        <fullName evidence="3">MBL fold hydrolase</fullName>
    </submittedName>
</protein>
<evidence type="ECO:0000256" key="1">
    <source>
        <dbReference type="SAM" id="MobiDB-lite"/>
    </source>
</evidence>
<evidence type="ECO:0000313" key="3">
    <source>
        <dbReference type="EMBL" id="GHE04092.1"/>
    </source>
</evidence>
<dbReference type="EMBL" id="BNAB01000015">
    <property type="protein sequence ID" value="GHE04092.1"/>
    <property type="molecule type" value="Genomic_DNA"/>
</dbReference>
<dbReference type="InterPro" id="IPR036388">
    <property type="entry name" value="WH-like_DNA-bd_sf"/>
</dbReference>
<evidence type="ECO:0000313" key="4">
    <source>
        <dbReference type="EMBL" id="SDX49183.1"/>
    </source>
</evidence>
<dbReference type="Pfam" id="PF17778">
    <property type="entry name" value="WHD_BLACT"/>
    <property type="match status" value="1"/>
</dbReference>
<proteinExistence type="predicted"/>
<evidence type="ECO:0000313" key="6">
    <source>
        <dbReference type="Proteomes" id="UP000634647"/>
    </source>
</evidence>
<dbReference type="Proteomes" id="UP000634647">
    <property type="component" value="Unassembled WGS sequence"/>
</dbReference>
<dbReference type="Proteomes" id="UP000199541">
    <property type="component" value="Unassembled WGS sequence"/>
</dbReference>
<name>A0AAN5A0F0_9RHOB</name>
<evidence type="ECO:0000313" key="5">
    <source>
        <dbReference type="Proteomes" id="UP000199541"/>
    </source>
</evidence>
<dbReference type="InterPro" id="IPR036866">
    <property type="entry name" value="RibonucZ/Hydroxyglut_hydro"/>
</dbReference>
<comment type="caution">
    <text evidence="3">The sequence shown here is derived from an EMBL/GenBank/DDBJ whole genome shotgun (WGS) entry which is preliminary data.</text>
</comment>
<dbReference type="AlphaFoldDB" id="A0AAN5A0F0"/>
<dbReference type="SMART" id="SM00849">
    <property type="entry name" value="Lactamase_B"/>
    <property type="match status" value="1"/>
</dbReference>
<keyword evidence="5" id="KW-1185">Reference proteome</keyword>
<reference evidence="3" key="1">
    <citation type="journal article" date="2014" name="Int. J. Syst. Evol. Microbiol.">
        <title>Complete genome sequence of Corynebacterium casei LMG S-19264T (=DSM 44701T), isolated from a smear-ripened cheese.</title>
        <authorList>
            <consortium name="US DOE Joint Genome Institute (JGI-PGF)"/>
            <person name="Walter F."/>
            <person name="Albersmeier A."/>
            <person name="Kalinowski J."/>
            <person name="Ruckert C."/>
        </authorList>
    </citation>
    <scope>NUCLEOTIDE SEQUENCE</scope>
    <source>
        <strain evidence="3">CGMCC 1.10859</strain>
    </source>
</reference>
<dbReference type="InterPro" id="IPR050662">
    <property type="entry name" value="Sec-metab_biosynth-thioest"/>
</dbReference>
<evidence type="ECO:0000259" key="2">
    <source>
        <dbReference type="SMART" id="SM00849"/>
    </source>
</evidence>
<dbReference type="Gene3D" id="3.60.15.10">
    <property type="entry name" value="Ribonuclease Z/Hydroxyacylglutathione hydrolase-like"/>
    <property type="match status" value="1"/>
</dbReference>
<dbReference type="SUPFAM" id="SSF56281">
    <property type="entry name" value="Metallo-hydrolase/oxidoreductase"/>
    <property type="match status" value="1"/>
</dbReference>
<dbReference type="GO" id="GO:0016787">
    <property type="term" value="F:hydrolase activity"/>
    <property type="evidence" value="ECO:0007669"/>
    <property type="project" value="UniProtKB-KW"/>
</dbReference>
<gene>
    <name evidence="3" type="ORF">GCM10008024_29810</name>
    <name evidence="4" type="ORF">SAMN05444006_1183</name>
</gene>
<reference evidence="4 5" key="2">
    <citation type="submission" date="2016-10" db="EMBL/GenBank/DDBJ databases">
        <authorList>
            <person name="Varghese N."/>
            <person name="Submissions S."/>
        </authorList>
    </citation>
    <scope>NUCLEOTIDE SEQUENCE [LARGE SCALE GENOMIC DNA]</scope>
    <source>
        <strain evidence="4 5">DSM 24802</strain>
    </source>
</reference>
<dbReference type="InterPro" id="IPR041516">
    <property type="entry name" value="LACTB2_WH"/>
</dbReference>
<dbReference type="Gene3D" id="1.10.10.10">
    <property type="entry name" value="Winged helix-like DNA-binding domain superfamily/Winged helix DNA-binding domain"/>
    <property type="match status" value="1"/>
</dbReference>
<feature type="domain" description="Metallo-beta-lactamase" evidence="2">
    <location>
        <begin position="39"/>
        <end position="219"/>
    </location>
</feature>
<sequence>MPPPFDPAGFNPVPGRSETLSPGLRRVLAPNPSAMTFRGTNTYLVGTGAVAVIDPGPALPDHLDAILAALAPDERISHVFVTHSHVDHSPLARELARVTGAPVLAFGDSRSGMRPRMRQLAAQGVAGGGEGVDADFAPDVTLADGAVIEGGDWALRALWTPGHLGNHLCFAWGDEVFSGDLAMGWASSLISPPEGDLGAYMASLARLRGLGARRLHPGHGAPVEDPAARLEDLISHRRSREAEIIRALRLGPATIEALTRTIYTDVAPQLLPAASRNVLSHIIDLMDKNSVVAEGSALLTSRFHLAAADPGAS</sequence>
<keyword evidence="3" id="KW-0378">Hydrolase</keyword>